<dbReference type="Gene3D" id="1.10.443.10">
    <property type="entry name" value="Intergrase catalytic core"/>
    <property type="match status" value="1"/>
</dbReference>
<dbReference type="InterPro" id="IPR002104">
    <property type="entry name" value="Integrase_catalytic"/>
</dbReference>
<dbReference type="InterPro" id="IPR004107">
    <property type="entry name" value="Integrase_SAM-like_N"/>
</dbReference>
<reference evidence="14 15" key="1">
    <citation type="journal article" date="2016" name="Nat. Commun.">
        <title>Thousands of microbial genomes shed light on interconnected biogeochemical processes in an aquifer system.</title>
        <authorList>
            <person name="Anantharaman K."/>
            <person name="Brown C.T."/>
            <person name="Hug L.A."/>
            <person name="Sharon I."/>
            <person name="Castelle C.J."/>
            <person name="Probst A.J."/>
            <person name="Thomas B.C."/>
            <person name="Singh A."/>
            <person name="Wilkins M.J."/>
            <person name="Karaoz U."/>
            <person name="Brodie E.L."/>
            <person name="Williams K.H."/>
            <person name="Hubbard S.S."/>
            <person name="Banfield J.F."/>
        </authorList>
    </citation>
    <scope>NUCLEOTIDE SEQUENCE [LARGE SCALE GENOMIC DNA]</scope>
</reference>
<dbReference type="Gene3D" id="1.10.150.130">
    <property type="match status" value="1"/>
</dbReference>
<dbReference type="Pfam" id="PF00589">
    <property type="entry name" value="Phage_integrase"/>
    <property type="match status" value="1"/>
</dbReference>
<dbReference type="PROSITE" id="PS51900">
    <property type="entry name" value="CB"/>
    <property type="match status" value="1"/>
</dbReference>
<dbReference type="HAMAP" id="MF_01807">
    <property type="entry name" value="Recomb_XerD"/>
    <property type="match status" value="1"/>
</dbReference>
<dbReference type="GO" id="GO:0005737">
    <property type="term" value="C:cytoplasm"/>
    <property type="evidence" value="ECO:0007669"/>
    <property type="project" value="UniProtKB-SubCell"/>
</dbReference>
<comment type="caution">
    <text evidence="14">The sequence shown here is derived from an EMBL/GenBank/DDBJ whole genome shotgun (WGS) entry which is preliminary data.</text>
</comment>
<feature type="active site" evidence="11">
    <location>
        <position position="249"/>
    </location>
</feature>
<dbReference type="PANTHER" id="PTHR30349:SF81">
    <property type="entry name" value="TYROSINE RECOMBINASE XERC"/>
    <property type="match status" value="1"/>
</dbReference>
<evidence type="ECO:0000256" key="4">
    <source>
        <dbReference type="ARBA" id="ARBA00022490"/>
    </source>
</evidence>
<evidence type="ECO:0000256" key="3">
    <source>
        <dbReference type="ARBA" id="ARBA00015810"/>
    </source>
</evidence>
<evidence type="ECO:0000259" key="12">
    <source>
        <dbReference type="PROSITE" id="PS51898"/>
    </source>
</evidence>
<organism evidence="14 15">
    <name type="scientific">Candidatus Schekmanbacteria bacterium GWA2_38_11</name>
    <dbReference type="NCBI Taxonomy" id="1817876"/>
    <lineage>
        <taxon>Bacteria</taxon>
        <taxon>Candidatus Schekmaniibacteriota</taxon>
    </lineage>
</organism>
<evidence type="ECO:0000256" key="6">
    <source>
        <dbReference type="ARBA" id="ARBA00022829"/>
    </source>
</evidence>
<evidence type="ECO:0000256" key="8">
    <source>
        <dbReference type="ARBA" id="ARBA00023125"/>
    </source>
</evidence>
<feature type="active site" evidence="11">
    <location>
        <position position="178"/>
    </location>
</feature>
<dbReference type="CDD" id="cd00798">
    <property type="entry name" value="INT_XerDC_C"/>
    <property type="match status" value="1"/>
</dbReference>
<keyword evidence="7 11" id="KW-0229">DNA integration</keyword>
<comment type="function">
    <text evidence="11">Site-specific tyrosine recombinase, which acts by catalyzing the cutting and rejoining of the recombining DNA molecules. The XerC-XerD complex is essential to convert dimers of the bacterial chromosome into monomers to permit their segregation at cell division. It also contributes to the segregational stability of plasmids.</text>
</comment>
<evidence type="ECO:0000313" key="14">
    <source>
        <dbReference type="EMBL" id="OGL40218.1"/>
    </source>
</evidence>
<dbReference type="PROSITE" id="PS51898">
    <property type="entry name" value="TYR_RECOMBINASE"/>
    <property type="match status" value="1"/>
</dbReference>
<proteinExistence type="inferred from homology"/>
<dbReference type="InterPro" id="IPR013762">
    <property type="entry name" value="Integrase-like_cat_sf"/>
</dbReference>
<name>A0A1F7RGB7_9BACT</name>
<dbReference type="HAMAP" id="MF_01808">
    <property type="entry name" value="Recomb_XerC_XerD"/>
    <property type="match status" value="1"/>
</dbReference>
<dbReference type="GO" id="GO:0051301">
    <property type="term" value="P:cell division"/>
    <property type="evidence" value="ECO:0007669"/>
    <property type="project" value="UniProtKB-KW"/>
</dbReference>
<sequence length="303" mass="34244">MVSLATTKTDEILSCYLDYLAVEKGLSRNSLEAYSRDLIDFINFFDEKEIRDIRTITAGNMRTYISALRKKNLSTKSIVRKLASMKGFFKFLQVKGDIEENPVLAIESPKIWKKLPQTLSVSEVNSLLSQADTGTPRGLRDQAMLETLYGTGLRVSELIELTINNINSEVGFLRCFGKGSKERIVPLGEIALNCINSYLEKGRPSFLKKSDSTYLFITRLGGKMTRQGFWKIIKKYARLAGIKKPISPHTLRHSFASHLLEGGADLRSVQALLGHADISTTQIYTHLTTEKIREIYRKHHPRA</sequence>
<dbReference type="PANTHER" id="PTHR30349">
    <property type="entry name" value="PHAGE INTEGRASE-RELATED"/>
    <property type="match status" value="1"/>
</dbReference>
<comment type="subunit">
    <text evidence="11">Forms a cyclic heterotetrameric complex composed of two molecules of XerC and two molecules of XerD.</text>
</comment>
<dbReference type="EMBL" id="MGDB01000105">
    <property type="protein sequence ID" value="OGL40218.1"/>
    <property type="molecule type" value="Genomic_DNA"/>
</dbReference>
<feature type="active site" evidence="11">
    <location>
        <position position="154"/>
    </location>
</feature>
<dbReference type="NCBIfam" id="TIGR02225">
    <property type="entry name" value="recomb_XerD"/>
    <property type="match status" value="1"/>
</dbReference>
<keyword evidence="4 11" id="KW-0963">Cytoplasm</keyword>
<keyword evidence="10 11" id="KW-0131">Cell cycle</keyword>
<evidence type="ECO:0000256" key="10">
    <source>
        <dbReference type="ARBA" id="ARBA00023306"/>
    </source>
</evidence>
<dbReference type="Pfam" id="PF02899">
    <property type="entry name" value="Phage_int_SAM_1"/>
    <property type="match status" value="1"/>
</dbReference>
<protein>
    <recommendedName>
        <fullName evidence="3 11">Tyrosine recombinase XerD</fullName>
    </recommendedName>
</protein>
<evidence type="ECO:0000256" key="7">
    <source>
        <dbReference type="ARBA" id="ARBA00022908"/>
    </source>
</evidence>
<dbReference type="SUPFAM" id="SSF56349">
    <property type="entry name" value="DNA breaking-rejoining enzymes"/>
    <property type="match status" value="1"/>
</dbReference>
<gene>
    <name evidence="11" type="primary">xerD</name>
    <name evidence="14" type="ORF">A2042_08535</name>
</gene>
<dbReference type="InterPro" id="IPR011932">
    <property type="entry name" value="Recomb_XerD"/>
</dbReference>
<keyword evidence="6 11" id="KW-0159">Chromosome partition</keyword>
<dbReference type="GO" id="GO:0003677">
    <property type="term" value="F:DNA binding"/>
    <property type="evidence" value="ECO:0007669"/>
    <property type="project" value="UniProtKB-UniRule"/>
</dbReference>
<dbReference type="InterPro" id="IPR044068">
    <property type="entry name" value="CB"/>
</dbReference>
<dbReference type="InterPro" id="IPR010998">
    <property type="entry name" value="Integrase_recombinase_N"/>
</dbReference>
<dbReference type="InterPro" id="IPR023009">
    <property type="entry name" value="Tyrosine_recombinase_XerC/XerD"/>
</dbReference>
<dbReference type="NCBIfam" id="NF040815">
    <property type="entry name" value="recomb_XerA_Arch"/>
    <property type="match status" value="1"/>
</dbReference>
<feature type="active site" description="O-(3'-phospho-DNA)-tyrosine intermediate" evidence="11">
    <location>
        <position position="284"/>
    </location>
</feature>
<comment type="similarity">
    <text evidence="2 11">Belongs to the 'phage' integrase family. XerD subfamily.</text>
</comment>
<dbReference type="InterPro" id="IPR011010">
    <property type="entry name" value="DNA_brk_join_enz"/>
</dbReference>
<feature type="domain" description="Core-binding (CB)" evidence="13">
    <location>
        <begin position="7"/>
        <end position="93"/>
    </location>
</feature>
<feature type="domain" description="Tyr recombinase" evidence="12">
    <location>
        <begin position="114"/>
        <end position="297"/>
    </location>
</feature>
<feature type="active site" evidence="11">
    <location>
        <position position="252"/>
    </location>
</feature>
<evidence type="ECO:0000256" key="5">
    <source>
        <dbReference type="ARBA" id="ARBA00022618"/>
    </source>
</evidence>
<keyword evidence="8 11" id="KW-0238">DNA-binding</keyword>
<accession>A0A1F7RGB7</accession>
<evidence type="ECO:0000256" key="2">
    <source>
        <dbReference type="ARBA" id="ARBA00010450"/>
    </source>
</evidence>
<dbReference type="GO" id="GO:0006313">
    <property type="term" value="P:DNA transposition"/>
    <property type="evidence" value="ECO:0007669"/>
    <property type="project" value="UniProtKB-UniRule"/>
</dbReference>
<dbReference type="AlphaFoldDB" id="A0A1F7RGB7"/>
<keyword evidence="5 11" id="KW-0132">Cell division</keyword>
<dbReference type="GO" id="GO:0007059">
    <property type="term" value="P:chromosome segregation"/>
    <property type="evidence" value="ECO:0007669"/>
    <property type="project" value="UniProtKB-UniRule"/>
</dbReference>
<evidence type="ECO:0000256" key="11">
    <source>
        <dbReference type="HAMAP-Rule" id="MF_01807"/>
    </source>
</evidence>
<dbReference type="GO" id="GO:0009037">
    <property type="term" value="F:tyrosine-based site-specific recombinase activity"/>
    <property type="evidence" value="ECO:0007669"/>
    <property type="project" value="UniProtKB-UniRule"/>
</dbReference>
<dbReference type="NCBIfam" id="NF001399">
    <property type="entry name" value="PRK00283.1"/>
    <property type="match status" value="1"/>
</dbReference>
<evidence type="ECO:0000313" key="15">
    <source>
        <dbReference type="Proteomes" id="UP000178526"/>
    </source>
</evidence>
<comment type="subcellular location">
    <subcellularLocation>
        <location evidence="1 11">Cytoplasm</location>
    </subcellularLocation>
</comment>
<feature type="active site" evidence="11">
    <location>
        <position position="275"/>
    </location>
</feature>
<dbReference type="InterPro" id="IPR050090">
    <property type="entry name" value="Tyrosine_recombinase_XerCD"/>
</dbReference>
<keyword evidence="9 11" id="KW-0233">DNA recombination</keyword>
<dbReference type="Proteomes" id="UP000178526">
    <property type="component" value="Unassembled WGS sequence"/>
</dbReference>
<evidence type="ECO:0000256" key="9">
    <source>
        <dbReference type="ARBA" id="ARBA00023172"/>
    </source>
</evidence>
<evidence type="ECO:0000256" key="1">
    <source>
        <dbReference type="ARBA" id="ARBA00004496"/>
    </source>
</evidence>
<evidence type="ECO:0000259" key="13">
    <source>
        <dbReference type="PROSITE" id="PS51900"/>
    </source>
</evidence>